<accession>A0A0B1P8N7</accession>
<dbReference type="PROSITE" id="PS50929">
    <property type="entry name" value="ABC_TM1F"/>
    <property type="match status" value="1"/>
</dbReference>
<dbReference type="SUPFAM" id="SSF90123">
    <property type="entry name" value="ABC transporter transmembrane region"/>
    <property type="match status" value="1"/>
</dbReference>
<dbReference type="PROSITE" id="PS50893">
    <property type="entry name" value="ABC_TRANSPORTER_2"/>
    <property type="match status" value="1"/>
</dbReference>
<sequence>MTGIYLEEDEMFYMTLSCITYLLQAFILVESRHPFWYPYFVTWSFSLLMELKILIIHLIYYSDPQFSMVSLIEQFIRILSFLILFLYNYYLKVHKEYSHLYSIPKLSLSINVGPESISSEIFSDYDLDTNKGNLNKSELLEKEDKSNDSISAYYDGYDGNTGKKSSETGNWIFLPYIWPFREKTLQLRAVLVVFCLMGSSALNILVPRQMGTMIDSLTKYAQGDHTYNIWLPLITYTALRFANGGSGISLLRKWLWNPIEQHSYGALTTASHSHLMNLSSDFHDSKITSDLIQAIFGGRSISLLLEAVFFQIIPMSIDLSLAICYLSSQFGPYMGLILMITIVLYIYTSTKLHAHRAKKRRNFITMFRKQINIGEESLDFWSTASLFNMILYEKSRYVNAVKEHLESKNKYENSSYLVDLSQGLIMALNLLSVLCFGFYQVTYNGKTIGQFTTLLVYWAQLSGPMNFLSTIYKSFVNSMMDAEQLLKLFHTKPTINDLPNSKPLKLKGGFISFDRVSFAYDTRKDTLKNISFAAPSGKTVALVGETGGGKSTILKLIDRFYDVKAGSISIDGQDIRNVTTSSLRESIGFVPQDPILFNDTIMNNIRYAKLSATNEEVFEACKASAIHEKILNFPDGYESKVGDRGIKLSGGEKQRIAIARVILKRPEVILLDEATSSVDTETEKTIHKSLNKIFKDRTTLIVAHRLSTIMDADYIYVVMNGEIIEKGTHKDLILENGKYKKLWSQQVCGRSFLDNNSNLLN</sequence>
<dbReference type="Gene3D" id="1.20.1560.10">
    <property type="entry name" value="ABC transporter type 1, transmembrane domain"/>
    <property type="match status" value="1"/>
</dbReference>
<feature type="domain" description="ABC transporter" evidence="10">
    <location>
        <begin position="511"/>
        <end position="745"/>
    </location>
</feature>
<dbReference type="PANTHER" id="PTHR24221">
    <property type="entry name" value="ATP-BINDING CASSETTE SUB-FAMILY B"/>
    <property type="match status" value="1"/>
</dbReference>
<dbReference type="SUPFAM" id="SSF52540">
    <property type="entry name" value="P-loop containing nucleoside triphosphate hydrolases"/>
    <property type="match status" value="1"/>
</dbReference>
<feature type="transmembrane region" description="Helical" evidence="9">
    <location>
        <begin position="303"/>
        <end position="328"/>
    </location>
</feature>
<dbReference type="FunFam" id="3.40.50.300:FF:000287">
    <property type="entry name" value="Multidrug ABC transporter ATP-binding protein"/>
    <property type="match status" value="1"/>
</dbReference>
<dbReference type="InterPro" id="IPR011527">
    <property type="entry name" value="ABC1_TM_dom"/>
</dbReference>
<evidence type="ECO:0000313" key="12">
    <source>
        <dbReference type="EMBL" id="KHJ33700.1"/>
    </source>
</evidence>
<evidence type="ECO:0000313" key="13">
    <source>
        <dbReference type="Proteomes" id="UP000030854"/>
    </source>
</evidence>
<evidence type="ECO:0000256" key="6">
    <source>
        <dbReference type="ARBA" id="ARBA00022989"/>
    </source>
</evidence>
<feature type="transmembrane region" description="Helical" evidence="9">
    <location>
        <begin position="12"/>
        <end position="29"/>
    </location>
</feature>
<dbReference type="SMART" id="SM00382">
    <property type="entry name" value="AAA"/>
    <property type="match status" value="1"/>
</dbReference>
<evidence type="ECO:0000256" key="4">
    <source>
        <dbReference type="ARBA" id="ARBA00022741"/>
    </source>
</evidence>
<dbReference type="GO" id="GO:0005774">
    <property type="term" value="C:vacuolar membrane"/>
    <property type="evidence" value="ECO:0007669"/>
    <property type="project" value="TreeGrafter"/>
</dbReference>
<dbReference type="GO" id="GO:0016887">
    <property type="term" value="F:ATP hydrolysis activity"/>
    <property type="evidence" value="ECO:0007669"/>
    <property type="project" value="InterPro"/>
</dbReference>
<feature type="transmembrane region" description="Helical" evidence="9">
    <location>
        <begin position="66"/>
        <end position="90"/>
    </location>
</feature>
<dbReference type="Pfam" id="PF00664">
    <property type="entry name" value="ABC_membrane"/>
    <property type="match status" value="1"/>
</dbReference>
<evidence type="ECO:0000256" key="1">
    <source>
        <dbReference type="ARBA" id="ARBA00004141"/>
    </source>
</evidence>
<dbReference type="Proteomes" id="UP000030854">
    <property type="component" value="Unassembled WGS sequence"/>
</dbReference>
<gene>
    <name evidence="12" type="ORF">EV44_g6508</name>
</gene>
<evidence type="ECO:0000256" key="2">
    <source>
        <dbReference type="ARBA" id="ARBA00022448"/>
    </source>
</evidence>
<dbReference type="Gene3D" id="3.40.50.300">
    <property type="entry name" value="P-loop containing nucleotide triphosphate hydrolases"/>
    <property type="match status" value="1"/>
</dbReference>
<name>A0A0B1P8N7_UNCNE</name>
<dbReference type="CDD" id="cd18583">
    <property type="entry name" value="ABC_6TM_HMT1"/>
    <property type="match status" value="1"/>
</dbReference>
<dbReference type="InterPro" id="IPR039421">
    <property type="entry name" value="Type_1_exporter"/>
</dbReference>
<dbReference type="InterPro" id="IPR003439">
    <property type="entry name" value="ABC_transporter-like_ATP-bd"/>
</dbReference>
<evidence type="ECO:0000256" key="3">
    <source>
        <dbReference type="ARBA" id="ARBA00022692"/>
    </source>
</evidence>
<dbReference type="STRING" id="52586.A0A0B1P8N7"/>
<feature type="transmembrane region" description="Helical" evidence="9">
    <location>
        <begin position="36"/>
        <end position="60"/>
    </location>
</feature>
<feature type="transmembrane region" description="Helical" evidence="9">
    <location>
        <begin position="187"/>
        <end position="206"/>
    </location>
</feature>
<dbReference type="InterPro" id="IPR003593">
    <property type="entry name" value="AAA+_ATPase"/>
</dbReference>
<evidence type="ECO:0000256" key="5">
    <source>
        <dbReference type="ARBA" id="ARBA00022840"/>
    </source>
</evidence>
<comment type="subcellular location">
    <subcellularLocation>
        <location evidence="1">Membrane</location>
        <topology evidence="1">Multi-pass membrane protein</topology>
    </subcellularLocation>
</comment>
<keyword evidence="3 9" id="KW-0812">Transmembrane</keyword>
<keyword evidence="7 9" id="KW-0472">Membrane</keyword>
<protein>
    <submittedName>
        <fullName evidence="12">Putative abc transporter</fullName>
    </submittedName>
</protein>
<keyword evidence="5" id="KW-0067">ATP-binding</keyword>
<feature type="transmembrane region" description="Helical" evidence="9">
    <location>
        <begin position="416"/>
        <end position="439"/>
    </location>
</feature>
<dbReference type="OMA" id="FFQIIPM"/>
<evidence type="ECO:0000259" key="11">
    <source>
        <dbReference type="PROSITE" id="PS50929"/>
    </source>
</evidence>
<keyword evidence="13" id="KW-1185">Reference proteome</keyword>
<proteinExistence type="inferred from homology"/>
<keyword evidence="4" id="KW-0547">Nucleotide-binding</keyword>
<feature type="transmembrane region" description="Helical" evidence="9">
    <location>
        <begin position="334"/>
        <end position="354"/>
    </location>
</feature>
<dbReference type="Pfam" id="PF00005">
    <property type="entry name" value="ABC_tran"/>
    <property type="match status" value="1"/>
</dbReference>
<comment type="caution">
    <text evidence="12">The sequence shown here is derived from an EMBL/GenBank/DDBJ whole genome shotgun (WGS) entry which is preliminary data.</text>
</comment>
<dbReference type="InterPro" id="IPR036640">
    <property type="entry name" value="ABC1_TM_sf"/>
</dbReference>
<organism evidence="12 13">
    <name type="scientific">Uncinula necator</name>
    <name type="common">Grape powdery mildew</name>
    <dbReference type="NCBI Taxonomy" id="52586"/>
    <lineage>
        <taxon>Eukaryota</taxon>
        <taxon>Fungi</taxon>
        <taxon>Dikarya</taxon>
        <taxon>Ascomycota</taxon>
        <taxon>Pezizomycotina</taxon>
        <taxon>Leotiomycetes</taxon>
        <taxon>Erysiphales</taxon>
        <taxon>Erysiphaceae</taxon>
        <taxon>Erysiphe</taxon>
    </lineage>
</organism>
<dbReference type="GO" id="GO:0140359">
    <property type="term" value="F:ABC-type transporter activity"/>
    <property type="evidence" value="ECO:0007669"/>
    <property type="project" value="InterPro"/>
</dbReference>
<dbReference type="HOGENOM" id="CLU_000604_84_3_1"/>
<reference evidence="12 13" key="1">
    <citation type="journal article" date="2014" name="BMC Genomics">
        <title>Adaptive genomic structural variation in the grape powdery mildew pathogen, Erysiphe necator.</title>
        <authorList>
            <person name="Jones L."/>
            <person name="Riaz S."/>
            <person name="Morales-Cruz A."/>
            <person name="Amrine K.C."/>
            <person name="McGuire B."/>
            <person name="Gubler W.D."/>
            <person name="Walker M.A."/>
            <person name="Cantu D."/>
        </authorList>
    </citation>
    <scope>NUCLEOTIDE SEQUENCE [LARGE SCALE GENOMIC DNA]</scope>
    <source>
        <strain evidence="13">c</strain>
    </source>
</reference>
<keyword evidence="2" id="KW-0813">Transport</keyword>
<dbReference type="PANTHER" id="PTHR24221:SF651">
    <property type="entry name" value="HEAVY METAL TOLERANCE PROTEIN"/>
    <property type="match status" value="1"/>
</dbReference>
<dbReference type="InterPro" id="IPR027417">
    <property type="entry name" value="P-loop_NTPase"/>
</dbReference>
<evidence type="ECO:0000256" key="8">
    <source>
        <dbReference type="ARBA" id="ARBA00024363"/>
    </source>
</evidence>
<keyword evidence="6 9" id="KW-1133">Transmembrane helix</keyword>
<dbReference type="PROSITE" id="PS00211">
    <property type="entry name" value="ABC_TRANSPORTER_1"/>
    <property type="match status" value="1"/>
</dbReference>
<dbReference type="AlphaFoldDB" id="A0A0B1P8N7"/>
<feature type="domain" description="ABC transmembrane type-1" evidence="11">
    <location>
        <begin position="190"/>
        <end position="477"/>
    </location>
</feature>
<evidence type="ECO:0000259" key="10">
    <source>
        <dbReference type="PROSITE" id="PS50893"/>
    </source>
</evidence>
<dbReference type="EMBL" id="JNVN01001287">
    <property type="protein sequence ID" value="KHJ33700.1"/>
    <property type="molecule type" value="Genomic_DNA"/>
</dbReference>
<evidence type="ECO:0000256" key="7">
    <source>
        <dbReference type="ARBA" id="ARBA00023136"/>
    </source>
</evidence>
<comment type="similarity">
    <text evidence="8">Belongs to the ABC transporter superfamily. ABCB family. Heavy Metal importer (TC 3.A.1.210) subfamily.</text>
</comment>
<dbReference type="InterPro" id="IPR017871">
    <property type="entry name" value="ABC_transporter-like_CS"/>
</dbReference>
<evidence type="ECO:0000256" key="9">
    <source>
        <dbReference type="SAM" id="Phobius"/>
    </source>
</evidence>
<dbReference type="GO" id="GO:0005524">
    <property type="term" value="F:ATP binding"/>
    <property type="evidence" value="ECO:0007669"/>
    <property type="project" value="UniProtKB-KW"/>
</dbReference>